<dbReference type="Proteomes" id="UP000185696">
    <property type="component" value="Unassembled WGS sequence"/>
</dbReference>
<dbReference type="PANTHER" id="PTHR43103:SF5">
    <property type="entry name" value="4-EPIMERASE, PUTATIVE (AFU_ORTHOLOGUE AFUA_7G00360)-RELATED"/>
    <property type="match status" value="1"/>
</dbReference>
<evidence type="ECO:0000256" key="2">
    <source>
        <dbReference type="ARBA" id="ARBA00023002"/>
    </source>
</evidence>
<keyword evidence="2" id="KW-0560">Oxidoreductase</keyword>
<evidence type="ECO:0000313" key="6">
    <source>
        <dbReference type="Proteomes" id="UP000185696"/>
    </source>
</evidence>
<evidence type="ECO:0000256" key="1">
    <source>
        <dbReference type="ARBA" id="ARBA00007637"/>
    </source>
</evidence>
<reference evidence="5 6" key="1">
    <citation type="submission" date="2016-12" db="EMBL/GenBank/DDBJ databases">
        <title>The draft genome sequence of Actinophytocola xinjiangensis.</title>
        <authorList>
            <person name="Wang W."/>
            <person name="Yuan L."/>
        </authorList>
    </citation>
    <scope>NUCLEOTIDE SEQUENCE [LARGE SCALE GENOMIC DNA]</scope>
    <source>
        <strain evidence="5 6">CGMCC 4.4663</strain>
    </source>
</reference>
<evidence type="ECO:0000256" key="3">
    <source>
        <dbReference type="ARBA" id="ARBA00023027"/>
    </source>
</evidence>
<accession>A0A7Z1AZT7</accession>
<dbReference type="EMBL" id="MSIF01000004">
    <property type="protein sequence ID" value="OLF11553.1"/>
    <property type="molecule type" value="Genomic_DNA"/>
</dbReference>
<dbReference type="SUPFAM" id="SSF51735">
    <property type="entry name" value="NAD(P)-binding Rossmann-fold domains"/>
    <property type="match status" value="1"/>
</dbReference>
<evidence type="ECO:0000259" key="4">
    <source>
        <dbReference type="Pfam" id="PF01370"/>
    </source>
</evidence>
<dbReference type="InterPro" id="IPR001509">
    <property type="entry name" value="Epimerase_deHydtase"/>
</dbReference>
<protein>
    <recommendedName>
        <fullName evidence="4">NAD-dependent epimerase/dehydratase domain-containing protein</fullName>
    </recommendedName>
</protein>
<dbReference type="InterPro" id="IPR036291">
    <property type="entry name" value="NAD(P)-bd_dom_sf"/>
</dbReference>
<feature type="domain" description="NAD-dependent epimerase/dehydratase" evidence="4">
    <location>
        <begin position="9"/>
        <end position="221"/>
    </location>
</feature>
<comment type="caution">
    <text evidence="5">The sequence shown here is derived from an EMBL/GenBank/DDBJ whole genome shotgun (WGS) entry which is preliminary data.</text>
</comment>
<sequence length="287" mass="30047">MNSHQPHRVLVTGAAGRLGRVVLADLAARGVPAVALDRAEPAGPAEKSFQGNAGDPALVRAALSGVDTVYHLAAIPTPLAHPGAEVFTANTAATFTVLDEAARAGVTRAVIASSFSVTGLPFGPRTLVPPYLPLDERAPLQVADPYALSKQADEATAAMAALAHGLTVTPLRFPYLVFPGSAEPADLAALFTRDPVRGVCSLWTYLDSRDAARACWLASTVPLTGCHPMFLAAPDTLCAHPTEDLLDRFLPGVPRRAPLPGRSTPVDLTVARTLLGFAAEHEFTENV</sequence>
<dbReference type="AlphaFoldDB" id="A0A7Z1AZT7"/>
<keyword evidence="3" id="KW-0520">NAD</keyword>
<dbReference type="PANTHER" id="PTHR43103">
    <property type="entry name" value="NUCLEOSIDE-DIPHOSPHATE-SUGAR EPIMERASE"/>
    <property type="match status" value="1"/>
</dbReference>
<name>A0A7Z1AZT7_9PSEU</name>
<dbReference type="GO" id="GO:0016491">
    <property type="term" value="F:oxidoreductase activity"/>
    <property type="evidence" value="ECO:0007669"/>
    <property type="project" value="UniProtKB-KW"/>
</dbReference>
<dbReference type="Gene3D" id="3.40.50.720">
    <property type="entry name" value="NAD(P)-binding Rossmann-like Domain"/>
    <property type="match status" value="1"/>
</dbReference>
<organism evidence="5 6">
    <name type="scientific">Actinophytocola xinjiangensis</name>
    <dbReference type="NCBI Taxonomy" id="485602"/>
    <lineage>
        <taxon>Bacteria</taxon>
        <taxon>Bacillati</taxon>
        <taxon>Actinomycetota</taxon>
        <taxon>Actinomycetes</taxon>
        <taxon>Pseudonocardiales</taxon>
        <taxon>Pseudonocardiaceae</taxon>
    </lineage>
</organism>
<gene>
    <name evidence="5" type="ORF">BLA60_11395</name>
</gene>
<dbReference type="Pfam" id="PF01370">
    <property type="entry name" value="Epimerase"/>
    <property type="match status" value="1"/>
</dbReference>
<comment type="similarity">
    <text evidence="1">Belongs to the NAD(P)-dependent epimerase/dehydratase family.</text>
</comment>
<dbReference type="OrthoDB" id="9795501at2"/>
<keyword evidence="6" id="KW-1185">Reference proteome</keyword>
<proteinExistence type="inferred from homology"/>
<dbReference type="RefSeq" id="WP_075132788.1">
    <property type="nucleotide sequence ID" value="NZ_MSIF01000004.1"/>
</dbReference>
<evidence type="ECO:0000313" key="5">
    <source>
        <dbReference type="EMBL" id="OLF11553.1"/>
    </source>
</evidence>